<evidence type="ECO:0000313" key="3">
    <source>
        <dbReference type="EMBL" id="GAI67215.1"/>
    </source>
</evidence>
<evidence type="ECO:0000259" key="2">
    <source>
        <dbReference type="Pfam" id="PF01558"/>
    </source>
</evidence>
<comment type="caution">
    <text evidence="3">The sequence shown here is derived from an EMBL/GenBank/DDBJ whole genome shotgun (WGS) entry which is preliminary data.</text>
</comment>
<sequence length="74" mass="8556">RTDRVYFVEGTSRARELGNIKTLNMFMLGCTSLFLPFKVHVWKDALTHRIPANLQQINIAAFNQGRKEVRDAHL</sequence>
<dbReference type="InterPro" id="IPR002869">
    <property type="entry name" value="Pyrv_flavodox_OxRed_cen"/>
</dbReference>
<dbReference type="GO" id="GO:0016903">
    <property type="term" value="F:oxidoreductase activity, acting on the aldehyde or oxo group of donors"/>
    <property type="evidence" value="ECO:0007669"/>
    <property type="project" value="InterPro"/>
</dbReference>
<feature type="non-terminal residue" evidence="3">
    <location>
        <position position="1"/>
    </location>
</feature>
<protein>
    <recommendedName>
        <fullName evidence="2">Pyruvate/ketoisovalerate oxidoreductase catalytic domain-containing protein</fullName>
    </recommendedName>
</protein>
<proteinExistence type="predicted"/>
<organism evidence="3">
    <name type="scientific">marine sediment metagenome</name>
    <dbReference type="NCBI Taxonomy" id="412755"/>
    <lineage>
        <taxon>unclassified sequences</taxon>
        <taxon>metagenomes</taxon>
        <taxon>ecological metagenomes</taxon>
    </lineage>
</organism>
<dbReference type="EMBL" id="BARV01043913">
    <property type="protein sequence ID" value="GAI67215.1"/>
    <property type="molecule type" value="Genomic_DNA"/>
</dbReference>
<keyword evidence="1" id="KW-0560">Oxidoreductase</keyword>
<dbReference type="SUPFAM" id="SSF53323">
    <property type="entry name" value="Pyruvate-ferredoxin oxidoreductase, PFOR, domain III"/>
    <property type="match status" value="1"/>
</dbReference>
<name>X1RVI3_9ZZZZ</name>
<dbReference type="Gene3D" id="3.40.920.10">
    <property type="entry name" value="Pyruvate-ferredoxin oxidoreductase, PFOR, domain III"/>
    <property type="match status" value="1"/>
</dbReference>
<dbReference type="AlphaFoldDB" id="X1RVI3"/>
<feature type="domain" description="Pyruvate/ketoisovalerate oxidoreductase catalytic" evidence="2">
    <location>
        <begin position="4"/>
        <end position="66"/>
    </location>
</feature>
<evidence type="ECO:0000256" key="1">
    <source>
        <dbReference type="ARBA" id="ARBA00023002"/>
    </source>
</evidence>
<gene>
    <name evidence="3" type="ORF">S06H3_65299</name>
</gene>
<reference evidence="3" key="1">
    <citation type="journal article" date="2014" name="Front. Microbiol.">
        <title>High frequency of phylogenetically diverse reductive dehalogenase-homologous genes in deep subseafloor sedimentary metagenomes.</title>
        <authorList>
            <person name="Kawai M."/>
            <person name="Futagami T."/>
            <person name="Toyoda A."/>
            <person name="Takaki Y."/>
            <person name="Nishi S."/>
            <person name="Hori S."/>
            <person name="Arai W."/>
            <person name="Tsubouchi T."/>
            <person name="Morono Y."/>
            <person name="Uchiyama I."/>
            <person name="Ito T."/>
            <person name="Fujiyama A."/>
            <person name="Inagaki F."/>
            <person name="Takami H."/>
        </authorList>
    </citation>
    <scope>NUCLEOTIDE SEQUENCE</scope>
    <source>
        <strain evidence="3">Expedition CK06-06</strain>
    </source>
</reference>
<accession>X1RVI3</accession>
<dbReference type="InterPro" id="IPR019752">
    <property type="entry name" value="Pyrv/ketoisovalerate_OxRed_cat"/>
</dbReference>
<dbReference type="Pfam" id="PF01558">
    <property type="entry name" value="POR"/>
    <property type="match status" value="1"/>
</dbReference>